<protein>
    <recommendedName>
        <fullName evidence="3">SH3 domain-containing protein</fullName>
    </recommendedName>
</protein>
<proteinExistence type="predicted"/>
<organism evidence="4 5">
    <name type="scientific">Danionella cerebrum</name>
    <dbReference type="NCBI Taxonomy" id="2873325"/>
    <lineage>
        <taxon>Eukaryota</taxon>
        <taxon>Metazoa</taxon>
        <taxon>Chordata</taxon>
        <taxon>Craniata</taxon>
        <taxon>Vertebrata</taxon>
        <taxon>Euteleostomi</taxon>
        <taxon>Actinopterygii</taxon>
        <taxon>Neopterygii</taxon>
        <taxon>Teleostei</taxon>
        <taxon>Ostariophysi</taxon>
        <taxon>Cypriniformes</taxon>
        <taxon>Danionidae</taxon>
        <taxon>Danioninae</taxon>
        <taxon>Danionella</taxon>
    </lineage>
</organism>
<dbReference type="AlphaFoldDB" id="A0A553N2T9"/>
<dbReference type="Proteomes" id="UP000316079">
    <property type="component" value="Unassembled WGS sequence"/>
</dbReference>
<dbReference type="SUPFAM" id="SSF50044">
    <property type="entry name" value="SH3-domain"/>
    <property type="match status" value="1"/>
</dbReference>
<sequence>MASLRFKNVWLHDEKYKGWLKKDQDPGRAKCTQCRKTFDISNMGEAALSSHAKGAKHQSAVACSTAPYPIADFFTRVTDMTPAPSCSASLSSAVKQGSILNAVSRNETLTAEVLWALKVINSHYSYKSCEDTSQLFQTMFPDSKIVASFACGERKCSYLCTFGLAPYFKKLTLADVSKQSVYVMLFDESLNHYLQSKQLDMHVRLWNGSEVKTKYIGSEFMGHSSAQDIAEKMNNLLSEIGFKNLLQISMDGPNVNWKVFEILQKQVQKDSGKSLINIGSCGLHVLHNAFRDGCKSTGWEVDRGLSCLYWLFHDCPARHKDFMTATGCKTPMLKFCKHRWIENVNVSERGLLLWPHVKQYIEMVERGELPNPKVKSFEEVKMHCADPLFPVKVGIFNSIAREIDPFLTMYQSDQPMLPFLSGDMYKLIKGIMGRFLKEKPLEEATSTLKLINVPFQDTSLHKDSSRVDVGFAAEATLNQLKSSKKISDRQRLEIKMDCKKLLITLLEKLLKKAPVHHTLVKFREFDPKTARVDSLLYETMGTKPSLSRVWIVVKILLVLSHGQASVERGFSINKELIVENQRERSLVAQRLIVDHVRSVGGITKVEISKELRLSAAGARQKYHGYLDEEKRKKEQQAVDLKRKAFTDELEDLKKKRTRIEVDICALEKSADEYAEKAESSGNLTFFQQIQQFSPSQGEELMKIEEEDDQGWCRGRLDGGQTGLYPANYVEEI</sequence>
<dbReference type="OrthoDB" id="10056585at2759"/>
<dbReference type="InterPro" id="IPR036028">
    <property type="entry name" value="SH3-like_dom_sf"/>
</dbReference>
<evidence type="ECO:0000313" key="5">
    <source>
        <dbReference type="Proteomes" id="UP000316079"/>
    </source>
</evidence>
<evidence type="ECO:0000259" key="3">
    <source>
        <dbReference type="PROSITE" id="PS50002"/>
    </source>
</evidence>
<dbReference type="PANTHER" id="PTHR37162">
    <property type="entry name" value="HAT FAMILY DIMERISATION DOMAINCONTAINING PROTEIN-RELATED"/>
    <property type="match status" value="1"/>
</dbReference>
<keyword evidence="5" id="KW-1185">Reference proteome</keyword>
<reference evidence="4 5" key="1">
    <citation type="journal article" date="2019" name="Sci. Data">
        <title>Hybrid genome assembly and annotation of Danionella translucida.</title>
        <authorList>
            <person name="Kadobianskyi M."/>
            <person name="Schulze L."/>
            <person name="Schuelke M."/>
            <person name="Judkewitz B."/>
        </authorList>
    </citation>
    <scope>NUCLEOTIDE SEQUENCE [LARGE SCALE GENOMIC DNA]</scope>
    <source>
        <strain evidence="4 5">Bolton</strain>
    </source>
</reference>
<comment type="caution">
    <text evidence="4">The sequence shown here is derived from an EMBL/GenBank/DDBJ whole genome shotgun (WGS) entry which is preliminary data.</text>
</comment>
<dbReference type="PANTHER" id="PTHR37162:SF11">
    <property type="match status" value="1"/>
</dbReference>
<dbReference type="Gene3D" id="2.30.30.40">
    <property type="entry name" value="SH3 Domains"/>
    <property type="match status" value="1"/>
</dbReference>
<dbReference type="InterPro" id="IPR001452">
    <property type="entry name" value="SH3_domain"/>
</dbReference>
<dbReference type="PROSITE" id="PS50002">
    <property type="entry name" value="SH3"/>
    <property type="match status" value="1"/>
</dbReference>
<evidence type="ECO:0000313" key="4">
    <source>
        <dbReference type="EMBL" id="TRY59745.1"/>
    </source>
</evidence>
<name>A0A553N2T9_9TELE</name>
<accession>A0A553N2T9</accession>
<gene>
    <name evidence="4" type="ORF">DNTS_017283</name>
</gene>
<feature type="domain" description="SH3" evidence="3">
    <location>
        <begin position="650"/>
        <end position="732"/>
    </location>
</feature>
<evidence type="ECO:0000256" key="2">
    <source>
        <dbReference type="PROSITE-ProRule" id="PRU00192"/>
    </source>
</evidence>
<dbReference type="EMBL" id="SRMA01027105">
    <property type="protein sequence ID" value="TRY59745.1"/>
    <property type="molecule type" value="Genomic_DNA"/>
</dbReference>
<keyword evidence="1 2" id="KW-0728">SH3 domain</keyword>
<evidence type="ECO:0000256" key="1">
    <source>
        <dbReference type="ARBA" id="ARBA00022443"/>
    </source>
</evidence>